<name>A0A4U1C925_9SPHI</name>
<evidence type="ECO:0000256" key="2">
    <source>
        <dbReference type="ARBA" id="ARBA00012438"/>
    </source>
</evidence>
<dbReference type="Proteomes" id="UP000310477">
    <property type="component" value="Unassembled WGS sequence"/>
</dbReference>
<dbReference type="EMBL" id="SWBO01000003">
    <property type="protein sequence ID" value="TKC02091.1"/>
    <property type="molecule type" value="Genomic_DNA"/>
</dbReference>
<dbReference type="Pfam" id="PF02518">
    <property type="entry name" value="HATPase_c"/>
    <property type="match status" value="1"/>
</dbReference>
<dbReference type="PANTHER" id="PTHR43065">
    <property type="entry name" value="SENSOR HISTIDINE KINASE"/>
    <property type="match status" value="1"/>
</dbReference>
<evidence type="ECO:0000256" key="4">
    <source>
        <dbReference type="ARBA" id="ARBA00022679"/>
    </source>
</evidence>
<dbReference type="PANTHER" id="PTHR43065:SF10">
    <property type="entry name" value="PEROXIDE STRESS-ACTIVATED HISTIDINE KINASE MAK3"/>
    <property type="match status" value="1"/>
</dbReference>
<dbReference type="CDD" id="cd00082">
    <property type="entry name" value="HisKA"/>
    <property type="match status" value="1"/>
</dbReference>
<keyword evidence="4" id="KW-0808">Transferase</keyword>
<dbReference type="InterPro" id="IPR004358">
    <property type="entry name" value="Sig_transdc_His_kin-like_C"/>
</dbReference>
<keyword evidence="5" id="KW-0547">Nucleotide-binding</keyword>
<keyword evidence="3" id="KW-0597">Phosphoprotein</keyword>
<keyword evidence="8" id="KW-0902">Two-component regulatory system</keyword>
<keyword evidence="6 11" id="KW-0418">Kinase</keyword>
<evidence type="ECO:0000256" key="3">
    <source>
        <dbReference type="ARBA" id="ARBA00022553"/>
    </source>
</evidence>
<evidence type="ECO:0000256" key="6">
    <source>
        <dbReference type="ARBA" id="ARBA00022777"/>
    </source>
</evidence>
<dbReference type="AlphaFoldDB" id="A0A4U1C925"/>
<sequence length="410" mass="47139">MNPYQKKRRWKVFLLVFAIVIGTASVFYSDFFVKKMEREEAAQFKLWVTVAEQQMKMYDNEQLTGIYDLLKKNTKMDVIVTNPDGSIYAWDGLDTTKTFYDVGDNEKTYDSLYFVRQLDKMRKQHRPAKMTDSEGKPLIAYYKDSFILTQLRFFPYIQLGVIGLFILAAYVAFSSARRAEQDQVWVGMAKETAHQLGTPISSLMAWVELMKSKFDAEEDPLIAEMQNDIHRLEIITDRFSKIGSKPILEDHVVFLVVKNFIDYFKIRTSDKINFVITGDKQVRAMLSIPLFDWVIENLLKNAANAIENEGTITVNIIENLTKEEVFIDVTDTGKGIPRSKFDTVFQPGYTTRKRGWGLGLSLTKRMVENYHSGQIFVKDSELGKGTTFRIILKSSITYEPTTNTGIPRGV</sequence>
<feature type="transmembrane region" description="Helical" evidence="9">
    <location>
        <begin position="12"/>
        <end position="29"/>
    </location>
</feature>
<keyword evidence="9" id="KW-1133">Transmembrane helix</keyword>
<dbReference type="EC" id="2.7.13.3" evidence="2"/>
<evidence type="ECO:0000256" key="9">
    <source>
        <dbReference type="SAM" id="Phobius"/>
    </source>
</evidence>
<evidence type="ECO:0000256" key="8">
    <source>
        <dbReference type="ARBA" id="ARBA00023012"/>
    </source>
</evidence>
<keyword evidence="9" id="KW-0812">Transmembrane</keyword>
<feature type="domain" description="Histidine kinase" evidence="10">
    <location>
        <begin position="191"/>
        <end position="396"/>
    </location>
</feature>
<comment type="catalytic activity">
    <reaction evidence="1">
        <text>ATP + protein L-histidine = ADP + protein N-phospho-L-histidine.</text>
        <dbReference type="EC" id="2.7.13.3"/>
    </reaction>
</comment>
<keyword evidence="9" id="KW-0472">Membrane</keyword>
<dbReference type="PROSITE" id="PS50109">
    <property type="entry name" value="HIS_KIN"/>
    <property type="match status" value="1"/>
</dbReference>
<dbReference type="PRINTS" id="PR00344">
    <property type="entry name" value="BCTRLSENSOR"/>
</dbReference>
<dbReference type="InterPro" id="IPR003661">
    <property type="entry name" value="HisK_dim/P_dom"/>
</dbReference>
<reference evidence="11 12" key="1">
    <citation type="submission" date="2019-04" db="EMBL/GenBank/DDBJ databases">
        <title>Pedobacter sp. AR-2-6 sp. nov., isolated from Arctic soil.</title>
        <authorList>
            <person name="Dahal R.H."/>
            <person name="Kim D.-U."/>
        </authorList>
    </citation>
    <scope>NUCLEOTIDE SEQUENCE [LARGE SCALE GENOMIC DNA]</scope>
    <source>
        <strain evidence="11 12">AR-2-6</strain>
    </source>
</reference>
<accession>A0A4U1C925</accession>
<evidence type="ECO:0000256" key="5">
    <source>
        <dbReference type="ARBA" id="ARBA00022741"/>
    </source>
</evidence>
<evidence type="ECO:0000256" key="7">
    <source>
        <dbReference type="ARBA" id="ARBA00022840"/>
    </source>
</evidence>
<dbReference type="InterPro" id="IPR036890">
    <property type="entry name" value="HATPase_C_sf"/>
</dbReference>
<feature type="transmembrane region" description="Helical" evidence="9">
    <location>
        <begin position="153"/>
        <end position="173"/>
    </location>
</feature>
<dbReference type="Gene3D" id="3.30.565.10">
    <property type="entry name" value="Histidine kinase-like ATPase, C-terminal domain"/>
    <property type="match status" value="1"/>
</dbReference>
<gene>
    <name evidence="11" type="ORF">FA045_07555</name>
</gene>
<comment type="caution">
    <text evidence="11">The sequence shown here is derived from an EMBL/GenBank/DDBJ whole genome shotgun (WGS) entry which is preliminary data.</text>
</comment>
<organism evidence="11 12">
    <name type="scientific">Pedobacter cryotolerans</name>
    <dbReference type="NCBI Taxonomy" id="2571270"/>
    <lineage>
        <taxon>Bacteria</taxon>
        <taxon>Pseudomonadati</taxon>
        <taxon>Bacteroidota</taxon>
        <taxon>Sphingobacteriia</taxon>
        <taxon>Sphingobacteriales</taxon>
        <taxon>Sphingobacteriaceae</taxon>
        <taxon>Pedobacter</taxon>
    </lineage>
</organism>
<dbReference type="InterPro" id="IPR005467">
    <property type="entry name" value="His_kinase_dom"/>
</dbReference>
<evidence type="ECO:0000313" key="11">
    <source>
        <dbReference type="EMBL" id="TKC02091.1"/>
    </source>
</evidence>
<dbReference type="SUPFAM" id="SSF55874">
    <property type="entry name" value="ATPase domain of HSP90 chaperone/DNA topoisomerase II/histidine kinase"/>
    <property type="match status" value="1"/>
</dbReference>
<dbReference type="GO" id="GO:0005524">
    <property type="term" value="F:ATP binding"/>
    <property type="evidence" value="ECO:0007669"/>
    <property type="project" value="UniProtKB-KW"/>
</dbReference>
<dbReference type="OrthoDB" id="1931120at2"/>
<protein>
    <recommendedName>
        <fullName evidence="2">histidine kinase</fullName>
        <ecNumber evidence="2">2.7.13.3</ecNumber>
    </recommendedName>
</protein>
<evidence type="ECO:0000313" key="12">
    <source>
        <dbReference type="Proteomes" id="UP000310477"/>
    </source>
</evidence>
<dbReference type="GO" id="GO:0000155">
    <property type="term" value="F:phosphorelay sensor kinase activity"/>
    <property type="evidence" value="ECO:0007669"/>
    <property type="project" value="InterPro"/>
</dbReference>
<proteinExistence type="predicted"/>
<keyword evidence="7" id="KW-0067">ATP-binding</keyword>
<keyword evidence="12" id="KW-1185">Reference proteome</keyword>
<dbReference type="SMART" id="SM00387">
    <property type="entry name" value="HATPase_c"/>
    <property type="match status" value="1"/>
</dbReference>
<dbReference type="RefSeq" id="WP_136876098.1">
    <property type="nucleotide sequence ID" value="NZ_SWBO01000003.1"/>
</dbReference>
<evidence type="ECO:0000259" key="10">
    <source>
        <dbReference type="PROSITE" id="PS50109"/>
    </source>
</evidence>
<evidence type="ECO:0000256" key="1">
    <source>
        <dbReference type="ARBA" id="ARBA00000085"/>
    </source>
</evidence>
<dbReference type="InterPro" id="IPR003594">
    <property type="entry name" value="HATPase_dom"/>
</dbReference>